<organism evidence="2 3">
    <name type="scientific">Microlunatus aurantiacus</name>
    <dbReference type="NCBI Taxonomy" id="446786"/>
    <lineage>
        <taxon>Bacteria</taxon>
        <taxon>Bacillati</taxon>
        <taxon>Actinomycetota</taxon>
        <taxon>Actinomycetes</taxon>
        <taxon>Propionibacteriales</taxon>
        <taxon>Propionibacteriaceae</taxon>
        <taxon>Microlunatus</taxon>
    </lineage>
</organism>
<dbReference type="PANTHER" id="PTHR13136">
    <property type="entry name" value="TESTIS DEVELOPMENT PROTEIN PRTD"/>
    <property type="match status" value="1"/>
</dbReference>
<evidence type="ECO:0000313" key="2">
    <source>
        <dbReference type="EMBL" id="GAA3714659.1"/>
    </source>
</evidence>
<reference evidence="3" key="1">
    <citation type="journal article" date="2019" name="Int. J. Syst. Evol. Microbiol.">
        <title>The Global Catalogue of Microorganisms (GCM) 10K type strain sequencing project: providing services to taxonomists for standard genome sequencing and annotation.</title>
        <authorList>
            <consortium name="The Broad Institute Genomics Platform"/>
            <consortium name="The Broad Institute Genome Sequencing Center for Infectious Disease"/>
            <person name="Wu L."/>
            <person name="Ma J."/>
        </authorList>
    </citation>
    <scope>NUCLEOTIDE SEQUENCE [LARGE SCALE GENOMIC DNA]</scope>
    <source>
        <strain evidence="3">JCM 16548</strain>
    </source>
</reference>
<dbReference type="PANTHER" id="PTHR13136:SF11">
    <property type="entry name" value="TESTIS-EXPRESSED PROTEIN 30"/>
    <property type="match status" value="1"/>
</dbReference>
<feature type="domain" description="KANL3/Tex30 alpha/beta hydrolase-like" evidence="1">
    <location>
        <begin position="31"/>
        <end position="218"/>
    </location>
</feature>
<accession>A0ABP7EB92</accession>
<sequence>MTEPAPATVVVEVDTPEGPGRWHVDAATDPSAVLVLGHGAGGGVTAMDLALLARELPPLGTTVARFEQPWRLAGRKVAVPPPRLDVGWLPAVASLTRRPELVGLPVVAGGRSAGARVACRTAEELGVAAVLCLAFPLHLPGRPERSRLPELLSPSVPRLVLQGTRDTFGTAAELAGVLAATDGGDEVVVVPLPGADHGFATPARADFRPADLRALVVASAVELVAGVRDTPGE</sequence>
<dbReference type="InterPro" id="IPR026555">
    <property type="entry name" value="NSL3/Tex30"/>
</dbReference>
<dbReference type="Gene3D" id="3.40.50.1820">
    <property type="entry name" value="alpha/beta hydrolase"/>
    <property type="match status" value="1"/>
</dbReference>
<evidence type="ECO:0000313" key="3">
    <source>
        <dbReference type="Proteomes" id="UP001500051"/>
    </source>
</evidence>
<dbReference type="Proteomes" id="UP001500051">
    <property type="component" value="Unassembled WGS sequence"/>
</dbReference>
<dbReference type="InterPro" id="IPR029058">
    <property type="entry name" value="AB_hydrolase_fold"/>
</dbReference>
<keyword evidence="3" id="KW-1185">Reference proteome</keyword>
<dbReference type="EMBL" id="BAAAYX010000020">
    <property type="protein sequence ID" value="GAA3714659.1"/>
    <property type="molecule type" value="Genomic_DNA"/>
</dbReference>
<name>A0ABP7EB92_9ACTN</name>
<protein>
    <recommendedName>
        <fullName evidence="1">KANL3/Tex30 alpha/beta hydrolase-like domain-containing protein</fullName>
    </recommendedName>
</protein>
<dbReference type="InterPro" id="IPR046879">
    <property type="entry name" value="KANL3/Tex30_Abhydrolase"/>
</dbReference>
<dbReference type="Pfam" id="PF20408">
    <property type="entry name" value="Abhydrolase_11"/>
    <property type="match status" value="1"/>
</dbReference>
<gene>
    <name evidence="2" type="ORF">GCM10022204_37300</name>
</gene>
<comment type="caution">
    <text evidence="2">The sequence shown here is derived from an EMBL/GenBank/DDBJ whole genome shotgun (WGS) entry which is preliminary data.</text>
</comment>
<proteinExistence type="predicted"/>
<dbReference type="RefSeq" id="WP_344813968.1">
    <property type="nucleotide sequence ID" value="NZ_BAAAYX010000020.1"/>
</dbReference>
<evidence type="ECO:0000259" key="1">
    <source>
        <dbReference type="Pfam" id="PF20408"/>
    </source>
</evidence>
<dbReference type="SUPFAM" id="SSF53474">
    <property type="entry name" value="alpha/beta-Hydrolases"/>
    <property type="match status" value="1"/>
</dbReference>